<dbReference type="GO" id="GO:1990716">
    <property type="term" value="C:axonemal central apparatus"/>
    <property type="evidence" value="ECO:0007669"/>
    <property type="project" value="TreeGrafter"/>
</dbReference>
<dbReference type="InterPro" id="IPR026173">
    <property type="entry name" value="SPAG17"/>
</dbReference>
<feature type="compositionally biased region" description="Basic and acidic residues" evidence="1">
    <location>
        <begin position="549"/>
        <end position="562"/>
    </location>
</feature>
<evidence type="ECO:0000313" key="3">
    <source>
        <dbReference type="Proteomes" id="UP000594262"/>
    </source>
</evidence>
<dbReference type="PANTHER" id="PTHR21963">
    <property type="entry name" value="PF6"/>
    <property type="match status" value="1"/>
</dbReference>
<proteinExistence type="predicted"/>
<feature type="region of interest" description="Disordered" evidence="1">
    <location>
        <begin position="607"/>
        <end position="702"/>
    </location>
</feature>
<feature type="region of interest" description="Disordered" evidence="1">
    <location>
        <begin position="908"/>
        <end position="941"/>
    </location>
</feature>
<feature type="region of interest" description="Disordered" evidence="1">
    <location>
        <begin position="49"/>
        <end position="106"/>
    </location>
</feature>
<dbReference type="AlphaFoldDB" id="A0A7M5X1M2"/>
<dbReference type="Gene3D" id="2.60.40.10">
    <property type="entry name" value="Immunoglobulins"/>
    <property type="match status" value="1"/>
</dbReference>
<dbReference type="Pfam" id="PF14874">
    <property type="entry name" value="PapD-like"/>
    <property type="match status" value="1"/>
</dbReference>
<feature type="compositionally biased region" description="Low complexity" evidence="1">
    <location>
        <begin position="69"/>
        <end position="100"/>
    </location>
</feature>
<dbReference type="GO" id="GO:0005576">
    <property type="term" value="C:extracellular region"/>
    <property type="evidence" value="ECO:0007669"/>
    <property type="project" value="GOC"/>
</dbReference>
<reference evidence="2" key="1">
    <citation type="submission" date="2021-01" db="UniProtKB">
        <authorList>
            <consortium name="EnsemblMetazoa"/>
        </authorList>
    </citation>
    <scope>IDENTIFICATION</scope>
</reference>
<evidence type="ECO:0008006" key="4">
    <source>
        <dbReference type="Google" id="ProtNLM"/>
    </source>
</evidence>
<sequence length="941" mass="105343">MAWSLSTTLTRRFEILSAHGDIYHSTPYQTPEQKIPPTTVMPINTVAVEPAKIEDTPSRNTPSRGKKGSGSASKQQQNTSLQPESITEPTNETENESNNNNEKKKFPLSWNVTKGLSGEKWFIDSSGHEEFVENMMIADASCFESNQVLQTREDGVIIVNRENGTSIVEYLDGTRITMATKTRVDHVVNQETGESREVEAQYQEVLVEHEFYPTTIIDLNKSSIQCEFPNGRAITGFQDGGYVVAQQQDKQMIVSTSGELYIHPKRSIDISQSDIPCSKGTCVMKQTTQNALQIIDHQGNQFEVDADGSYRVQKGQHSHDEDVSSEIKPRYFVVHSDGSGEELLRYEDVCHYLQEAESNPSAAILHGGLEGDEEATTLTVLKPHSGYVEDIWRPSKKESNIIPISLRERDFKAYDSRINEARKKSAWPGSDKPVKLGPWVPPKSSPQITCPETLEVRHLINYKELTAENRKEIIEGINQYGEYIAKQQDDVEKLRNIDDRSEEEKIKAQRIKEHFLHQEASKSTDAEKMIADQYLDALRPPKPPSPKRAQTERASEEWERDKQELRDLGYHKYMLRTEDFPPYFLTEQGQRFLRENPSPDMKMLSDRLAEESKHPTTSSRADSIPSSQGSITPHDKIPVSSSTPHQEDSSFLIEDPSSSMSMKNDYSINSISPYDSSTSGRPLNPTPQRAKNTSFTKNSVPLLESKLDPITESNFTEQPSSMNESSKGMLSRSLMYDVAGSPRKGSVKTPSSILGSRPNAIPNEKFTNIEDPVRRQSKTASVYGSVDPESTSKLRGFILLPDVVDFGVLTEGYSYTHQVTMKNVGIDSCRYKIKQPPLSTGLKIIYQPGQVAAGMQVTFDVEIFAVAVGVESGSCGIGQISHHVEIISETDILYLPVIATIITQDELQHPSEMTPQGGPSKGTLILDKRPSSREMLRSRKE</sequence>
<evidence type="ECO:0000256" key="1">
    <source>
        <dbReference type="SAM" id="MobiDB-lite"/>
    </source>
</evidence>
<name>A0A7M5X1M2_9CNID</name>
<feature type="compositionally biased region" description="Basic and acidic residues" evidence="1">
    <location>
        <begin position="926"/>
        <end position="941"/>
    </location>
</feature>
<feature type="compositionally biased region" description="Polar residues" evidence="1">
    <location>
        <begin position="615"/>
        <end position="631"/>
    </location>
</feature>
<dbReference type="PANTHER" id="PTHR21963:SF1">
    <property type="entry name" value="SPERM-ASSOCIATED ANTIGEN 17"/>
    <property type="match status" value="1"/>
</dbReference>
<keyword evidence="3" id="KW-1185">Reference proteome</keyword>
<dbReference type="EnsemblMetazoa" id="CLYHEMT016365.1">
    <property type="protein sequence ID" value="CLYHEMP016365.1"/>
    <property type="gene ID" value="CLYHEMG016365"/>
</dbReference>
<dbReference type="GO" id="GO:0003351">
    <property type="term" value="P:epithelial cilium movement involved in extracellular fluid movement"/>
    <property type="evidence" value="ECO:0007669"/>
    <property type="project" value="TreeGrafter"/>
</dbReference>
<dbReference type="InterPro" id="IPR013783">
    <property type="entry name" value="Ig-like_fold"/>
</dbReference>
<dbReference type="Proteomes" id="UP000594262">
    <property type="component" value="Unplaced"/>
</dbReference>
<protein>
    <recommendedName>
        <fullName evidence="4">Sperm-associated antigen 17</fullName>
    </recommendedName>
</protein>
<evidence type="ECO:0000313" key="2">
    <source>
        <dbReference type="EnsemblMetazoa" id="CLYHEMP016365.1"/>
    </source>
</evidence>
<accession>A0A7M5X1M2</accession>
<dbReference type="GO" id="GO:1904158">
    <property type="term" value="P:axonemal central apparatus assembly"/>
    <property type="evidence" value="ECO:0007669"/>
    <property type="project" value="TreeGrafter"/>
</dbReference>
<feature type="region of interest" description="Disordered" evidence="1">
    <location>
        <begin position="536"/>
        <end position="562"/>
    </location>
</feature>
<feature type="compositionally biased region" description="Polar residues" evidence="1">
    <location>
        <begin position="656"/>
        <end position="699"/>
    </location>
</feature>
<organism evidence="2 3">
    <name type="scientific">Clytia hemisphaerica</name>
    <dbReference type="NCBI Taxonomy" id="252671"/>
    <lineage>
        <taxon>Eukaryota</taxon>
        <taxon>Metazoa</taxon>
        <taxon>Cnidaria</taxon>
        <taxon>Hydrozoa</taxon>
        <taxon>Hydroidolina</taxon>
        <taxon>Leptothecata</taxon>
        <taxon>Obeliida</taxon>
        <taxon>Clytiidae</taxon>
        <taxon>Clytia</taxon>
    </lineage>
</organism>
<dbReference type="OrthoDB" id="5973991at2759"/>
<feature type="region of interest" description="Disordered" evidence="1">
    <location>
        <begin position="741"/>
        <end position="764"/>
    </location>
</feature>
<feature type="region of interest" description="Disordered" evidence="1">
    <location>
        <begin position="424"/>
        <end position="445"/>
    </location>
</feature>